<sequence>MTRHAPKDGRGSRALLTPGRVGFLALVVLTLVLIFQNTQSTQIRVLVPKVTLPLWVALLAAALLGAVCGAYLARRRRR</sequence>
<dbReference type="EMBL" id="CP024985">
    <property type="protein sequence ID" value="ATZ23493.1"/>
    <property type="molecule type" value="Genomic_DNA"/>
</dbReference>
<dbReference type="KEGG" id="slx:SLAV_07970"/>
<gene>
    <name evidence="1" type="ORF">SLAV_07970</name>
</gene>
<proteinExistence type="predicted"/>
<dbReference type="InterPro" id="IPR010445">
    <property type="entry name" value="LapA_dom"/>
</dbReference>
<accession>A0A2K8PCL5</accession>
<dbReference type="GO" id="GO:0005886">
    <property type="term" value="C:plasma membrane"/>
    <property type="evidence" value="ECO:0007669"/>
    <property type="project" value="InterPro"/>
</dbReference>
<dbReference type="OrthoDB" id="4334695at2"/>
<dbReference type="RefSeq" id="WP_030234984.1">
    <property type="nucleotide sequence ID" value="NZ_CP024985.1"/>
</dbReference>
<evidence type="ECO:0000313" key="1">
    <source>
        <dbReference type="EMBL" id="ATZ23493.1"/>
    </source>
</evidence>
<dbReference type="Proteomes" id="UP000231791">
    <property type="component" value="Chromosome"/>
</dbReference>
<keyword evidence="2" id="KW-1185">Reference proteome</keyword>
<name>A0A2K8PCL5_STRLA</name>
<organism evidence="1 2">
    <name type="scientific">Streptomyces lavendulae subsp. lavendulae</name>
    <dbReference type="NCBI Taxonomy" id="58340"/>
    <lineage>
        <taxon>Bacteria</taxon>
        <taxon>Bacillati</taxon>
        <taxon>Actinomycetota</taxon>
        <taxon>Actinomycetes</taxon>
        <taxon>Kitasatosporales</taxon>
        <taxon>Streptomycetaceae</taxon>
        <taxon>Streptomyces</taxon>
    </lineage>
</organism>
<protein>
    <submittedName>
        <fullName evidence="1">Uncharacterized protein</fullName>
    </submittedName>
</protein>
<reference evidence="1 2" key="1">
    <citation type="submission" date="2017-11" db="EMBL/GenBank/DDBJ databases">
        <title>Complete genome sequence of Streptomyces lavendulae subsp. lavendulae CCM 3239 (formerly 'Streptomyces aureofaciens CCM 3239'), the producer of the angucycline-type antibiotic auricin.</title>
        <authorList>
            <person name="Busche T."/>
            <person name="Novakova R."/>
            <person name="Al'Dilaimi A."/>
            <person name="Homerova D."/>
            <person name="Feckova L."/>
            <person name="Rezuchova B."/>
            <person name="Mingyar E."/>
            <person name="Csolleiova D."/>
            <person name="Bekeova C."/>
            <person name="Winkler A."/>
            <person name="Sevcikova B."/>
            <person name="Kalinowski J."/>
            <person name="Kormanec J."/>
            <person name="Ruckert C."/>
        </authorList>
    </citation>
    <scope>NUCLEOTIDE SEQUENCE [LARGE SCALE GENOMIC DNA]</scope>
    <source>
        <strain evidence="1 2">CCM 3239</strain>
    </source>
</reference>
<dbReference type="Pfam" id="PF06305">
    <property type="entry name" value="LapA_dom"/>
    <property type="match status" value="1"/>
</dbReference>
<dbReference type="GeneID" id="49382700"/>
<evidence type="ECO:0000313" key="2">
    <source>
        <dbReference type="Proteomes" id="UP000231791"/>
    </source>
</evidence>
<dbReference type="AlphaFoldDB" id="A0A2K8PCL5"/>